<evidence type="ECO:0008006" key="4">
    <source>
        <dbReference type="Google" id="ProtNLM"/>
    </source>
</evidence>
<evidence type="ECO:0000313" key="2">
    <source>
        <dbReference type="EMBL" id="TCK71226.1"/>
    </source>
</evidence>
<gene>
    <name evidence="2" type="ORF">EV692_0292</name>
</gene>
<keyword evidence="3" id="KW-1185">Reference proteome</keyword>
<evidence type="ECO:0000313" key="3">
    <source>
        <dbReference type="Proteomes" id="UP000295496"/>
    </source>
</evidence>
<organism evidence="2 3">
    <name type="scientific">Lonepinella koalarum</name>
    <dbReference type="NCBI Taxonomy" id="53417"/>
    <lineage>
        <taxon>Bacteria</taxon>
        <taxon>Pseudomonadati</taxon>
        <taxon>Pseudomonadota</taxon>
        <taxon>Gammaproteobacteria</taxon>
        <taxon>Pasteurellales</taxon>
        <taxon>Pasteurellaceae</taxon>
        <taxon>Lonepinella</taxon>
    </lineage>
</organism>
<dbReference type="EMBL" id="SMGJ01000001">
    <property type="protein sequence ID" value="TCK71226.1"/>
    <property type="molecule type" value="Genomic_DNA"/>
</dbReference>
<feature type="signal peptide" evidence="1">
    <location>
        <begin position="1"/>
        <end position="22"/>
    </location>
</feature>
<name>A0A4R1L051_9PAST</name>
<accession>A0A4R1L051</accession>
<evidence type="ECO:0000256" key="1">
    <source>
        <dbReference type="SAM" id="SignalP"/>
    </source>
</evidence>
<dbReference type="Proteomes" id="UP000295496">
    <property type="component" value="Unassembled WGS sequence"/>
</dbReference>
<dbReference type="RefSeq" id="WP_132299825.1">
    <property type="nucleotide sequence ID" value="NZ_CP170642.1"/>
</dbReference>
<sequence>MRLFTSLIVMTLSAFVAIQVSANTTQTASKTTSTNSKQREVSKETLLKRFTQSVSIQYLGAGSGVSSDQQPTVEFKYRLKNVGKEAIKTVHWVSQFTNNGQAVLNLDAPVNFNKNGLKAGQEVEMALPIAVAQLPADFIQATQAKDAHLILSNIAMKIVYTDGARLVVNK</sequence>
<dbReference type="AlphaFoldDB" id="A0A4R1L051"/>
<reference evidence="2 3" key="1">
    <citation type="submission" date="2019-03" db="EMBL/GenBank/DDBJ databases">
        <title>Genomic Encyclopedia of Type Strains, Phase IV (KMG-IV): sequencing the most valuable type-strain genomes for metagenomic binning, comparative biology and taxonomic classification.</title>
        <authorList>
            <person name="Goeker M."/>
        </authorList>
    </citation>
    <scope>NUCLEOTIDE SEQUENCE [LARGE SCALE GENOMIC DNA]</scope>
    <source>
        <strain evidence="2 3">DSM 10053</strain>
    </source>
</reference>
<proteinExistence type="predicted"/>
<protein>
    <recommendedName>
        <fullName evidence="4">Copper(I)-binding protein</fullName>
    </recommendedName>
</protein>
<comment type="caution">
    <text evidence="2">The sequence shown here is derived from an EMBL/GenBank/DDBJ whole genome shotgun (WGS) entry which is preliminary data.</text>
</comment>
<feature type="chain" id="PRO_5030099156" description="Copper(I)-binding protein" evidence="1">
    <location>
        <begin position="23"/>
        <end position="170"/>
    </location>
</feature>
<keyword evidence="1" id="KW-0732">Signal</keyword>